<dbReference type="SUPFAM" id="SSF88946">
    <property type="entry name" value="Sigma2 domain of RNA polymerase sigma factors"/>
    <property type="match status" value="1"/>
</dbReference>
<dbReference type="InterPro" id="IPR039425">
    <property type="entry name" value="RNA_pol_sigma-70-like"/>
</dbReference>
<dbReference type="InterPro" id="IPR014284">
    <property type="entry name" value="RNA_pol_sigma-70_dom"/>
</dbReference>
<gene>
    <name evidence="9" type="ORF">EII10_09385</name>
</gene>
<evidence type="ECO:0000313" key="10">
    <source>
        <dbReference type="Proteomes" id="UP000271272"/>
    </source>
</evidence>
<keyword evidence="3" id="KW-0731">Sigma factor</keyword>
<dbReference type="Gene3D" id="1.10.1740.10">
    <property type="match status" value="1"/>
</dbReference>
<dbReference type="InterPro" id="IPR013324">
    <property type="entry name" value="RNA_pol_sigma_r3/r4-like"/>
</dbReference>
<comment type="caution">
    <text evidence="9">The sequence shown here is derived from an EMBL/GenBank/DDBJ whole genome shotgun (WGS) entry which is preliminary data.</text>
</comment>
<dbReference type="GO" id="GO:0016987">
    <property type="term" value="F:sigma factor activity"/>
    <property type="evidence" value="ECO:0007669"/>
    <property type="project" value="UniProtKB-KW"/>
</dbReference>
<dbReference type="OrthoDB" id="5244716at2"/>
<evidence type="ECO:0000256" key="4">
    <source>
        <dbReference type="ARBA" id="ARBA00023125"/>
    </source>
</evidence>
<evidence type="ECO:0000256" key="6">
    <source>
        <dbReference type="SAM" id="MobiDB-lite"/>
    </source>
</evidence>
<dbReference type="CDD" id="cd06171">
    <property type="entry name" value="Sigma70_r4"/>
    <property type="match status" value="1"/>
</dbReference>
<keyword evidence="5" id="KW-0804">Transcription</keyword>
<evidence type="ECO:0000259" key="8">
    <source>
        <dbReference type="Pfam" id="PF08281"/>
    </source>
</evidence>
<dbReference type="PANTHER" id="PTHR43133">
    <property type="entry name" value="RNA POLYMERASE ECF-TYPE SIGMA FACTO"/>
    <property type="match status" value="1"/>
</dbReference>
<dbReference type="GO" id="GO:0003677">
    <property type="term" value="F:DNA binding"/>
    <property type="evidence" value="ECO:0007669"/>
    <property type="project" value="UniProtKB-KW"/>
</dbReference>
<dbReference type="InterPro" id="IPR036388">
    <property type="entry name" value="WH-like_DNA-bd_sf"/>
</dbReference>
<dbReference type="SUPFAM" id="SSF88659">
    <property type="entry name" value="Sigma3 and sigma4 domains of RNA polymerase sigma factors"/>
    <property type="match status" value="1"/>
</dbReference>
<feature type="region of interest" description="Disordered" evidence="6">
    <location>
        <begin position="1"/>
        <end position="30"/>
    </location>
</feature>
<evidence type="ECO:0000256" key="3">
    <source>
        <dbReference type="ARBA" id="ARBA00023082"/>
    </source>
</evidence>
<evidence type="ECO:0000259" key="7">
    <source>
        <dbReference type="Pfam" id="PF04542"/>
    </source>
</evidence>
<feature type="domain" description="RNA polymerase sigma-70 region 2" evidence="7">
    <location>
        <begin position="52"/>
        <end position="119"/>
    </location>
</feature>
<dbReference type="InterPro" id="IPR013325">
    <property type="entry name" value="RNA_pol_sigma_r2"/>
</dbReference>
<dbReference type="InterPro" id="IPR013249">
    <property type="entry name" value="RNA_pol_sigma70_r4_t2"/>
</dbReference>
<name>A0A3P1V3K0_9ACTO</name>
<comment type="similarity">
    <text evidence="1">Belongs to the sigma-70 factor family. ECF subfamily.</text>
</comment>
<protein>
    <submittedName>
        <fullName evidence="9">Sigma-70 family RNA polymerase sigma factor</fullName>
    </submittedName>
</protein>
<dbReference type="Gene3D" id="1.10.10.10">
    <property type="entry name" value="Winged helix-like DNA-binding domain superfamily/Winged helix DNA-binding domain"/>
    <property type="match status" value="1"/>
</dbReference>
<organism evidence="9 10">
    <name type="scientific">Actinomyces bowdenii</name>
    <dbReference type="NCBI Taxonomy" id="131109"/>
    <lineage>
        <taxon>Bacteria</taxon>
        <taxon>Bacillati</taxon>
        <taxon>Actinomycetota</taxon>
        <taxon>Actinomycetes</taxon>
        <taxon>Actinomycetales</taxon>
        <taxon>Actinomycetaceae</taxon>
        <taxon>Actinomyces</taxon>
    </lineage>
</organism>
<accession>A0A3P1V3K0</accession>
<keyword evidence="10" id="KW-1185">Reference proteome</keyword>
<evidence type="ECO:0000313" key="9">
    <source>
        <dbReference type="EMBL" id="RRD28267.1"/>
    </source>
</evidence>
<feature type="region of interest" description="Disordered" evidence="6">
    <location>
        <begin position="113"/>
        <end position="156"/>
    </location>
</feature>
<dbReference type="NCBIfam" id="TIGR02937">
    <property type="entry name" value="sigma70-ECF"/>
    <property type="match status" value="1"/>
</dbReference>
<dbReference type="EMBL" id="RQZC01000017">
    <property type="protein sequence ID" value="RRD28267.1"/>
    <property type="molecule type" value="Genomic_DNA"/>
</dbReference>
<dbReference type="AlphaFoldDB" id="A0A3P1V3K0"/>
<dbReference type="RefSeq" id="WP_124934247.1">
    <property type="nucleotide sequence ID" value="NZ_JAGFOU010000018.1"/>
</dbReference>
<feature type="compositionally biased region" description="Low complexity" evidence="6">
    <location>
        <begin position="137"/>
        <end position="154"/>
    </location>
</feature>
<evidence type="ECO:0000256" key="2">
    <source>
        <dbReference type="ARBA" id="ARBA00023015"/>
    </source>
</evidence>
<dbReference type="InterPro" id="IPR007627">
    <property type="entry name" value="RNA_pol_sigma70_r2"/>
</dbReference>
<feature type="compositionally biased region" description="Low complexity" evidence="6">
    <location>
        <begin position="9"/>
        <end position="30"/>
    </location>
</feature>
<keyword evidence="4" id="KW-0238">DNA-binding</keyword>
<dbReference type="PANTHER" id="PTHR43133:SF8">
    <property type="entry name" value="RNA POLYMERASE SIGMA FACTOR HI_1459-RELATED"/>
    <property type="match status" value="1"/>
</dbReference>
<dbReference type="Proteomes" id="UP000271272">
    <property type="component" value="Unassembled WGS sequence"/>
</dbReference>
<keyword evidence="2" id="KW-0805">Transcription regulation</keyword>
<evidence type="ECO:0000256" key="1">
    <source>
        <dbReference type="ARBA" id="ARBA00010641"/>
    </source>
</evidence>
<dbReference type="GO" id="GO:0006352">
    <property type="term" value="P:DNA-templated transcription initiation"/>
    <property type="evidence" value="ECO:0007669"/>
    <property type="project" value="InterPro"/>
</dbReference>
<sequence length="224" mass="24694">MSRPPQPAGPEATAGPAAPASHRPSASPASRGIERHLVLRAQDGDADAFEQLINRYQGRLFRAAYMILGNRQDSEDAVQEALILAWRRLHLLREPEAFHGWLLRICTNEATSAVRRRSRHRTDPHDSESLESLDSQAGDARTGAAGGSTAADPARSSEVNAQIQALADVLSTLRPELSVVWVLREVETMSYEEIARTLNITVSTVRGRLARARSAVIKRMKEWT</sequence>
<feature type="domain" description="RNA polymerase sigma factor 70 region 4 type 2" evidence="8">
    <location>
        <begin position="164"/>
        <end position="215"/>
    </location>
</feature>
<proteinExistence type="inferred from homology"/>
<dbReference type="Pfam" id="PF08281">
    <property type="entry name" value="Sigma70_r4_2"/>
    <property type="match status" value="1"/>
</dbReference>
<evidence type="ECO:0000256" key="5">
    <source>
        <dbReference type="ARBA" id="ARBA00023163"/>
    </source>
</evidence>
<reference evidence="9 10" key="1">
    <citation type="submission" date="2018-11" db="EMBL/GenBank/DDBJ databases">
        <title>Genomes From Bacteria Associated with the Canine Oral Cavity: a Test Case for Automated Genome-Based Taxonomic Assignment.</title>
        <authorList>
            <person name="Coil D.A."/>
            <person name="Jospin G."/>
            <person name="Darling A.E."/>
            <person name="Wallis C."/>
            <person name="Davis I.J."/>
            <person name="Harris S."/>
            <person name="Eisen J.A."/>
            <person name="Holcombe L.J."/>
            <person name="O'Flynn C."/>
        </authorList>
    </citation>
    <scope>NUCLEOTIDE SEQUENCE [LARGE SCALE GENOMIC DNA]</scope>
    <source>
        <strain evidence="9 10">OH5050</strain>
    </source>
</reference>
<dbReference type="Pfam" id="PF04542">
    <property type="entry name" value="Sigma70_r2"/>
    <property type="match status" value="1"/>
</dbReference>